<dbReference type="CDD" id="cd02440">
    <property type="entry name" value="AdoMet_MTases"/>
    <property type="match status" value="1"/>
</dbReference>
<feature type="compositionally biased region" description="Basic residues" evidence="1">
    <location>
        <begin position="194"/>
        <end position="204"/>
    </location>
</feature>
<dbReference type="OrthoDB" id="3471769at2"/>
<dbReference type="EMBL" id="FZNW01000007">
    <property type="protein sequence ID" value="SNR49954.1"/>
    <property type="molecule type" value="Genomic_DNA"/>
</dbReference>
<protein>
    <submittedName>
        <fullName evidence="3">Methyltransferase domain-containing protein</fullName>
    </submittedName>
</protein>
<keyword evidence="4" id="KW-1185">Reference proteome</keyword>
<dbReference type="InterPro" id="IPR041698">
    <property type="entry name" value="Methyltransf_25"/>
</dbReference>
<dbReference type="Gene3D" id="3.40.50.150">
    <property type="entry name" value="Vaccinia Virus protein VP39"/>
    <property type="match status" value="1"/>
</dbReference>
<keyword evidence="3" id="KW-0489">Methyltransferase</keyword>
<dbReference type="SUPFAM" id="SSF53335">
    <property type="entry name" value="S-adenosyl-L-methionine-dependent methyltransferases"/>
    <property type="match status" value="1"/>
</dbReference>
<gene>
    <name evidence="3" type="ORF">SAMN06265360_107215</name>
</gene>
<feature type="domain" description="Methyltransferase" evidence="2">
    <location>
        <begin position="58"/>
        <end position="147"/>
    </location>
</feature>
<keyword evidence="3" id="KW-0808">Transferase</keyword>
<sequence>MSGASEPAGPRGPDVPSGLRDHPDRCRWNERYREADPDFVPHPLVTDALAAGLPTGPVLELACGRSGSALAMAAAGRTVTAVDISDHALAQLGRQARRHGLEGRVRCVLADLAAYPVAAERYALVLATRYWDPEVFDSAAAAVLPGGLLGWEALAQAPGGERGPYRVAHGELGARLPATFTVLAEEVHGSERHRASRLLARRRPAAPGHGGTERG</sequence>
<feature type="region of interest" description="Disordered" evidence="1">
    <location>
        <begin position="193"/>
        <end position="215"/>
    </location>
</feature>
<dbReference type="Pfam" id="PF13649">
    <property type="entry name" value="Methyltransf_25"/>
    <property type="match status" value="1"/>
</dbReference>
<organism evidence="3 4">
    <name type="scientific">Haloechinothrix alba</name>
    <dbReference type="NCBI Taxonomy" id="664784"/>
    <lineage>
        <taxon>Bacteria</taxon>
        <taxon>Bacillati</taxon>
        <taxon>Actinomycetota</taxon>
        <taxon>Actinomycetes</taxon>
        <taxon>Pseudonocardiales</taxon>
        <taxon>Pseudonocardiaceae</taxon>
        <taxon>Haloechinothrix</taxon>
    </lineage>
</organism>
<evidence type="ECO:0000256" key="1">
    <source>
        <dbReference type="SAM" id="MobiDB-lite"/>
    </source>
</evidence>
<proteinExistence type="predicted"/>
<accession>A0A238WUS5</accession>
<reference evidence="3 4" key="1">
    <citation type="submission" date="2017-06" db="EMBL/GenBank/DDBJ databases">
        <authorList>
            <person name="Kim H.J."/>
            <person name="Triplett B.A."/>
        </authorList>
    </citation>
    <scope>NUCLEOTIDE SEQUENCE [LARGE SCALE GENOMIC DNA]</scope>
    <source>
        <strain evidence="3 4">DSM 45207</strain>
    </source>
</reference>
<dbReference type="InterPro" id="IPR029063">
    <property type="entry name" value="SAM-dependent_MTases_sf"/>
</dbReference>
<name>A0A238WUS5_9PSEU</name>
<dbReference type="GO" id="GO:0008168">
    <property type="term" value="F:methyltransferase activity"/>
    <property type="evidence" value="ECO:0007669"/>
    <property type="project" value="UniProtKB-KW"/>
</dbReference>
<dbReference type="GO" id="GO:0032259">
    <property type="term" value="P:methylation"/>
    <property type="evidence" value="ECO:0007669"/>
    <property type="project" value="UniProtKB-KW"/>
</dbReference>
<dbReference type="AlphaFoldDB" id="A0A238WUS5"/>
<evidence type="ECO:0000313" key="4">
    <source>
        <dbReference type="Proteomes" id="UP000198348"/>
    </source>
</evidence>
<feature type="region of interest" description="Disordered" evidence="1">
    <location>
        <begin position="1"/>
        <end position="24"/>
    </location>
</feature>
<dbReference type="RefSeq" id="WP_089301026.1">
    <property type="nucleotide sequence ID" value="NZ_FZNW01000007.1"/>
</dbReference>
<evidence type="ECO:0000259" key="2">
    <source>
        <dbReference type="Pfam" id="PF13649"/>
    </source>
</evidence>
<dbReference type="Proteomes" id="UP000198348">
    <property type="component" value="Unassembled WGS sequence"/>
</dbReference>
<evidence type="ECO:0000313" key="3">
    <source>
        <dbReference type="EMBL" id="SNR49954.1"/>
    </source>
</evidence>